<sequence>MAREGGGGLTRGGGVENPVPGKILLPAAFPPFSRFFPPLPPGPGSPLALSVVAGRAAGPGSSRSACPGAEPFPHKPRAEAAEGLLCLERPLREREGGVVLGTRFLPSLARVYFSSRVTRRVYFSRRSPFFAAEALCCPSQRWQRLKSVSNTCFRLVNPTGCFYCNLQEGVSSAAPMPPHADRQTDSCCIFFSKEPLTTTWTEFSDSGMLE</sequence>
<dbReference type="GeneID" id="113986101"/>
<evidence type="ECO:0000313" key="1">
    <source>
        <dbReference type="Proteomes" id="UP000504627"/>
    </source>
</evidence>
<dbReference type="InParanoid" id="A0A7R5KKL2"/>
<proteinExistence type="predicted"/>
<accession>A0A7R5KKL2</accession>
<protein>
    <submittedName>
        <fullName evidence="2">Uncharacterized protein LOC113986101</fullName>
    </submittedName>
</protein>
<name>A0A7R5KKL2_9PASS</name>
<keyword evidence="1" id="KW-1185">Reference proteome</keyword>
<evidence type="ECO:0000313" key="2">
    <source>
        <dbReference type="RefSeq" id="XP_039236919.1"/>
    </source>
</evidence>
<dbReference type="RefSeq" id="XP_039236919.1">
    <property type="nucleotide sequence ID" value="XM_039380985.1"/>
</dbReference>
<reference evidence="2" key="1">
    <citation type="submission" date="2025-08" db="UniProtKB">
        <authorList>
            <consortium name="RefSeq"/>
        </authorList>
    </citation>
    <scope>IDENTIFICATION</scope>
    <source>
        <tissue evidence="2">Muscle</tissue>
    </source>
</reference>
<organism evidence="1 2">
    <name type="scientific">Pipra filicauda</name>
    <name type="common">Wire-tailed manakin</name>
    <dbReference type="NCBI Taxonomy" id="649802"/>
    <lineage>
        <taxon>Eukaryota</taxon>
        <taxon>Metazoa</taxon>
        <taxon>Chordata</taxon>
        <taxon>Craniata</taxon>
        <taxon>Vertebrata</taxon>
        <taxon>Euteleostomi</taxon>
        <taxon>Archelosauria</taxon>
        <taxon>Archosauria</taxon>
        <taxon>Dinosauria</taxon>
        <taxon>Saurischia</taxon>
        <taxon>Theropoda</taxon>
        <taxon>Coelurosauria</taxon>
        <taxon>Aves</taxon>
        <taxon>Neognathae</taxon>
        <taxon>Neoaves</taxon>
        <taxon>Telluraves</taxon>
        <taxon>Australaves</taxon>
        <taxon>Passeriformes</taxon>
        <taxon>Pipridae</taxon>
        <taxon>Pipra</taxon>
    </lineage>
</organism>
<gene>
    <name evidence="2" type="primary">LOC113986101</name>
</gene>
<dbReference type="AlphaFoldDB" id="A0A7R5KKL2"/>
<dbReference type="Proteomes" id="UP000504627">
    <property type="component" value="Unplaced"/>
</dbReference>